<keyword evidence="2" id="KW-1185">Reference proteome</keyword>
<dbReference type="EMBL" id="CM056811">
    <property type="protein sequence ID" value="KAJ8638574.1"/>
    <property type="molecule type" value="Genomic_DNA"/>
</dbReference>
<comment type="caution">
    <text evidence="1">The sequence shown here is derived from an EMBL/GenBank/DDBJ whole genome shotgun (WGS) entry which is preliminary data.</text>
</comment>
<accession>A0ACC2LYQ1</accession>
<name>A0ACC2LYQ1_PERAE</name>
<protein>
    <submittedName>
        <fullName evidence="1">Uncharacterized protein</fullName>
    </submittedName>
</protein>
<dbReference type="Proteomes" id="UP001234297">
    <property type="component" value="Chromosome 3"/>
</dbReference>
<evidence type="ECO:0000313" key="1">
    <source>
        <dbReference type="EMBL" id="KAJ8638574.1"/>
    </source>
</evidence>
<reference evidence="1 2" key="1">
    <citation type="journal article" date="2022" name="Hortic Res">
        <title>A haplotype resolved chromosomal level avocado genome allows analysis of novel avocado genes.</title>
        <authorList>
            <person name="Nath O."/>
            <person name="Fletcher S.J."/>
            <person name="Hayward A."/>
            <person name="Shaw L.M."/>
            <person name="Masouleh A.K."/>
            <person name="Furtado A."/>
            <person name="Henry R.J."/>
            <person name="Mitter N."/>
        </authorList>
    </citation>
    <scope>NUCLEOTIDE SEQUENCE [LARGE SCALE GENOMIC DNA]</scope>
    <source>
        <strain evidence="2">cv. Hass</strain>
    </source>
</reference>
<organism evidence="1 2">
    <name type="scientific">Persea americana</name>
    <name type="common">Avocado</name>
    <dbReference type="NCBI Taxonomy" id="3435"/>
    <lineage>
        <taxon>Eukaryota</taxon>
        <taxon>Viridiplantae</taxon>
        <taxon>Streptophyta</taxon>
        <taxon>Embryophyta</taxon>
        <taxon>Tracheophyta</taxon>
        <taxon>Spermatophyta</taxon>
        <taxon>Magnoliopsida</taxon>
        <taxon>Magnoliidae</taxon>
        <taxon>Laurales</taxon>
        <taxon>Lauraceae</taxon>
        <taxon>Persea</taxon>
    </lineage>
</organism>
<gene>
    <name evidence="1" type="ORF">MRB53_012841</name>
</gene>
<evidence type="ECO:0000313" key="2">
    <source>
        <dbReference type="Proteomes" id="UP001234297"/>
    </source>
</evidence>
<proteinExistence type="predicted"/>
<sequence length="174" mass="19758">MGGIGYGLFHFVFAATRRGAVCWYVTGFQTELAWNAFIRYIQGNGGAIIKLHPDLVWFIFRKIQFYTNSSKRKKFLEGSVFIQFEGLTNGWSKGEGLTNGSSKGEENVTTPAMMGQVPDSDPNRSDIRPFKVFHVRLPRNKVQLATTNVCRKRKHDSVVVFFAPEPKQEEVFLC</sequence>